<feature type="domain" description="TonB-dependent receptor plug" evidence="13">
    <location>
        <begin position="61"/>
        <end position="158"/>
    </location>
</feature>
<evidence type="ECO:0000256" key="9">
    <source>
        <dbReference type="PROSITE-ProRule" id="PRU10144"/>
    </source>
</evidence>
<keyword evidence="8" id="KW-0998">Cell outer membrane</keyword>
<organism evidence="14 15">
    <name type="scientific">Marinobacterium weihaiense</name>
    <dbReference type="NCBI Taxonomy" id="2851016"/>
    <lineage>
        <taxon>Bacteria</taxon>
        <taxon>Pseudomonadati</taxon>
        <taxon>Pseudomonadota</taxon>
        <taxon>Gammaproteobacteria</taxon>
        <taxon>Oceanospirillales</taxon>
        <taxon>Oceanospirillaceae</taxon>
        <taxon>Marinobacterium</taxon>
    </lineage>
</organism>
<proteinExistence type="inferred from homology"/>
<keyword evidence="8" id="KW-0812">Transmembrane</keyword>
<evidence type="ECO:0000256" key="11">
    <source>
        <dbReference type="SAM" id="SignalP"/>
    </source>
</evidence>
<comment type="similarity">
    <text evidence="1 8 10">Belongs to the TonB-dependent receptor family.</text>
</comment>
<dbReference type="EMBL" id="JAHQZT010000007">
    <property type="protein sequence ID" value="MBV0933120.1"/>
    <property type="molecule type" value="Genomic_DNA"/>
</dbReference>
<evidence type="ECO:0000313" key="14">
    <source>
        <dbReference type="EMBL" id="MBV0933120.1"/>
    </source>
</evidence>
<accession>A0ABS6MAC7</accession>
<dbReference type="PROSITE" id="PS52016">
    <property type="entry name" value="TONB_DEPENDENT_REC_3"/>
    <property type="match status" value="1"/>
</dbReference>
<keyword evidence="4" id="KW-0408">Iron</keyword>
<evidence type="ECO:0000256" key="6">
    <source>
        <dbReference type="ARBA" id="ARBA00023077"/>
    </source>
</evidence>
<keyword evidence="3 11" id="KW-0732">Signal</keyword>
<keyword evidence="8 10" id="KW-0472">Membrane</keyword>
<keyword evidence="5" id="KW-0406">Ion transport</keyword>
<keyword evidence="8" id="KW-1134">Transmembrane beta strand</keyword>
<dbReference type="InterPro" id="IPR000531">
    <property type="entry name" value="Beta-barrel_TonB"/>
</dbReference>
<keyword evidence="2" id="KW-0410">Iron transport</keyword>
<dbReference type="InterPro" id="IPR010105">
    <property type="entry name" value="TonB_sidphr_rcpt"/>
</dbReference>
<dbReference type="NCBIfam" id="TIGR01783">
    <property type="entry name" value="TonB-siderophor"/>
    <property type="match status" value="1"/>
</dbReference>
<gene>
    <name evidence="14" type="ORF">KTN04_07200</name>
</gene>
<dbReference type="Pfam" id="PF00593">
    <property type="entry name" value="TonB_dep_Rec_b-barrel"/>
    <property type="match status" value="1"/>
</dbReference>
<evidence type="ECO:0000256" key="10">
    <source>
        <dbReference type="RuleBase" id="RU003357"/>
    </source>
</evidence>
<dbReference type="Proteomes" id="UP000755551">
    <property type="component" value="Unassembled WGS sequence"/>
</dbReference>
<keyword evidence="8" id="KW-0813">Transport</keyword>
<dbReference type="InterPro" id="IPR010917">
    <property type="entry name" value="TonB_rcpt_CS"/>
</dbReference>
<dbReference type="PROSITE" id="PS01156">
    <property type="entry name" value="TONB_DEPENDENT_REC_2"/>
    <property type="match status" value="1"/>
</dbReference>
<evidence type="ECO:0000259" key="13">
    <source>
        <dbReference type="Pfam" id="PF07715"/>
    </source>
</evidence>
<dbReference type="PANTHER" id="PTHR32552">
    <property type="entry name" value="FERRICHROME IRON RECEPTOR-RELATED"/>
    <property type="match status" value="1"/>
</dbReference>
<evidence type="ECO:0000313" key="15">
    <source>
        <dbReference type="Proteomes" id="UP000755551"/>
    </source>
</evidence>
<dbReference type="InterPro" id="IPR039426">
    <property type="entry name" value="TonB-dep_rcpt-like"/>
</dbReference>
<comment type="caution">
    <text evidence="14">The sequence shown here is derived from an EMBL/GenBank/DDBJ whole genome shotgun (WGS) entry which is preliminary data.</text>
</comment>
<feature type="short sequence motif" description="TonB C-terminal box" evidence="9">
    <location>
        <begin position="684"/>
        <end position="701"/>
    </location>
</feature>
<evidence type="ECO:0000259" key="12">
    <source>
        <dbReference type="Pfam" id="PF00593"/>
    </source>
</evidence>
<evidence type="ECO:0000256" key="2">
    <source>
        <dbReference type="ARBA" id="ARBA00022496"/>
    </source>
</evidence>
<evidence type="ECO:0000256" key="4">
    <source>
        <dbReference type="ARBA" id="ARBA00023004"/>
    </source>
</evidence>
<keyword evidence="6 10" id="KW-0798">TonB box</keyword>
<dbReference type="PANTHER" id="PTHR32552:SF68">
    <property type="entry name" value="FERRICHROME OUTER MEMBRANE TRANSPORTER_PHAGE RECEPTOR"/>
    <property type="match status" value="1"/>
</dbReference>
<feature type="domain" description="TonB-dependent receptor-like beta-barrel" evidence="12">
    <location>
        <begin position="237"/>
        <end position="671"/>
    </location>
</feature>
<evidence type="ECO:0000256" key="3">
    <source>
        <dbReference type="ARBA" id="ARBA00022729"/>
    </source>
</evidence>
<evidence type="ECO:0000256" key="8">
    <source>
        <dbReference type="PROSITE-ProRule" id="PRU01360"/>
    </source>
</evidence>
<dbReference type="CDD" id="cd01347">
    <property type="entry name" value="ligand_gated_channel"/>
    <property type="match status" value="1"/>
</dbReference>
<keyword evidence="7 14" id="KW-0675">Receptor</keyword>
<feature type="chain" id="PRO_5045444169" evidence="11">
    <location>
        <begin position="23"/>
        <end position="701"/>
    </location>
</feature>
<feature type="signal peptide" evidence="11">
    <location>
        <begin position="1"/>
        <end position="22"/>
    </location>
</feature>
<dbReference type="Pfam" id="PF07715">
    <property type="entry name" value="Plug"/>
    <property type="match status" value="1"/>
</dbReference>
<evidence type="ECO:0000256" key="7">
    <source>
        <dbReference type="ARBA" id="ARBA00023170"/>
    </source>
</evidence>
<dbReference type="InterPro" id="IPR012910">
    <property type="entry name" value="Plug_dom"/>
</dbReference>
<keyword evidence="15" id="KW-1185">Reference proteome</keyword>
<name>A0ABS6MAC7_9GAMM</name>
<evidence type="ECO:0000256" key="5">
    <source>
        <dbReference type="ARBA" id="ARBA00023065"/>
    </source>
</evidence>
<evidence type="ECO:0000256" key="1">
    <source>
        <dbReference type="ARBA" id="ARBA00009810"/>
    </source>
</evidence>
<reference evidence="14 15" key="1">
    <citation type="submission" date="2021-06" db="EMBL/GenBank/DDBJ databases">
        <title>Bacterium isolated from marine sediment.</title>
        <authorList>
            <person name="Zhu K.-L."/>
            <person name="Du Z.-J."/>
            <person name="Liang Q.-Y."/>
        </authorList>
    </citation>
    <scope>NUCLEOTIDE SEQUENCE [LARGE SCALE GENOMIC DNA]</scope>
    <source>
        <strain evidence="14 15">A346</strain>
    </source>
</reference>
<protein>
    <submittedName>
        <fullName evidence="14">TonB-dependent receptor</fullName>
    </submittedName>
</protein>
<dbReference type="RefSeq" id="WP_217334546.1">
    <property type="nucleotide sequence ID" value="NZ_JAHQZT010000007.1"/>
</dbReference>
<sequence>MPKPHPLALAIATLLSTQAAHATDNTSHREVVQNDSILITGVQDGFKTITSSGAMRMEMDQLETPQQVNVINEQLMTEQGSTTLGQVLSNDASVSAGGTSRNRERFSLRGFELSSGSGFLRNGQQHWSHYRQPIELLDRVEVLKGPSGLLYGKSAPGGLINMVTKKPTYERQTIIRQDVGSDNELRTMLDTGGALTEDERLRARLVLSRQQYDSWREYTDGSTPETERFVGGLFVDYDLTDTATLSFHYDKTHDDGSVDSGALIENGKPVLGDQHIWNAQWSNIDNDVENIGVDLDWQLGQDWRLKAGYNHQDFVRHDLESSSFSHYDAAAGTYKVSGFDRHDNWQFDTAYADLNGHFNTGQVQHEVLIGANWLNYYYKRQQQSFRGSNAVDATVGQPIEKPADLDYRTADARVYPERDSYGLYVQDLITLNPQWQLLIGARYDYEDSGDDNQGNLVPKAGVIYHPTPAGSVYLTYAESFEPQSPVSNPDDINDGMTLDPVSGEIYELGTKWNLMDDRLMFSAAVFDLTQTNKVLTRDRDDLGAGLVETRQVGEQKHVGAEILASGRLTDKLSLQGSATWLDAELKDPYDASLDGNRPADVPEFAASVWTRYDLTDSTAFNLGAIHVGERYGDARNTYKKDSYTRFDAAVSHQLHQFNQADLTLRLKVENLFDEDYLAGGDRNNTVIGEGRNFLASMELRF</sequence>
<comment type="subcellular location">
    <subcellularLocation>
        <location evidence="8">Cell outer membrane</location>
        <topology evidence="8">Multi-pass membrane protein</topology>
    </subcellularLocation>
</comment>